<keyword evidence="1" id="KW-1133">Transmembrane helix</keyword>
<feature type="transmembrane region" description="Helical" evidence="1">
    <location>
        <begin position="136"/>
        <end position="154"/>
    </location>
</feature>
<sequence>MDDKIKKAAFAGFIAKGAVYALSGLLALLSAFNLGGSKAGKFQVIEFLEQQPFGKILLALLGLGLICYAFWRFIQSIRDPEGIGSDKKGMVKRVSFFISGAIYLGLGLFAIFEIFYEPAKGSGGTLGFLGNRVKTYAFIIIGFALAGKGIYQFIKAYKGDFLKKFHISSLSDETKRKLIKNTGYAGLIARGILTSIVAYFFLKAGLSYSGASSEEMKGTGEAFSFLQETTSGPWLMGTVAAGLICYGIYMFTLARYRQFDG</sequence>
<dbReference type="Proteomes" id="UP000276309">
    <property type="component" value="Chromosome"/>
</dbReference>
<dbReference type="Pfam" id="PF06724">
    <property type="entry name" value="DUF1206"/>
    <property type="match status" value="2"/>
</dbReference>
<name>A0A3G2L798_9FLAO</name>
<evidence type="ECO:0000259" key="2">
    <source>
        <dbReference type="Pfam" id="PF06724"/>
    </source>
</evidence>
<gene>
    <name evidence="3" type="ORF">D1013_12575</name>
</gene>
<evidence type="ECO:0000313" key="4">
    <source>
        <dbReference type="Proteomes" id="UP000276309"/>
    </source>
</evidence>
<feature type="transmembrane region" description="Helical" evidence="1">
    <location>
        <begin position="52"/>
        <end position="74"/>
    </location>
</feature>
<keyword evidence="4" id="KW-1185">Reference proteome</keyword>
<dbReference type="AlphaFoldDB" id="A0A3G2L798"/>
<protein>
    <submittedName>
        <fullName evidence="3">DUF1206 domain-containing protein</fullName>
    </submittedName>
</protein>
<reference evidence="3 4" key="1">
    <citation type="submission" date="2018-08" db="EMBL/GenBank/DDBJ databases">
        <title>The reduced genetic potential of extracellular carbohydrate catabolism in Euzebyella marina RN62, a Flavobacteriia bacterium isolated from the hadal water.</title>
        <authorList>
            <person name="Xue C."/>
        </authorList>
    </citation>
    <scope>NUCLEOTIDE SEQUENCE [LARGE SCALE GENOMIC DNA]</scope>
    <source>
        <strain evidence="3 4">RN62</strain>
    </source>
</reference>
<feature type="transmembrane region" description="Helical" evidence="1">
    <location>
        <begin position="12"/>
        <end position="32"/>
    </location>
</feature>
<keyword evidence="1" id="KW-0812">Transmembrane</keyword>
<evidence type="ECO:0000313" key="3">
    <source>
        <dbReference type="EMBL" id="AYN68147.1"/>
    </source>
</evidence>
<dbReference type="EMBL" id="CP032050">
    <property type="protein sequence ID" value="AYN68147.1"/>
    <property type="molecule type" value="Genomic_DNA"/>
</dbReference>
<feature type="domain" description="DUF1206" evidence="2">
    <location>
        <begin position="185"/>
        <end position="257"/>
    </location>
</feature>
<dbReference type="KEGG" id="emar:D1013_12575"/>
<feature type="transmembrane region" description="Helical" evidence="1">
    <location>
        <begin position="94"/>
        <end position="116"/>
    </location>
</feature>
<dbReference type="InterPro" id="IPR009597">
    <property type="entry name" value="DUF1206"/>
</dbReference>
<feature type="domain" description="DUF1206" evidence="2">
    <location>
        <begin position="11"/>
        <end position="78"/>
    </location>
</feature>
<evidence type="ECO:0000256" key="1">
    <source>
        <dbReference type="SAM" id="Phobius"/>
    </source>
</evidence>
<feature type="transmembrane region" description="Helical" evidence="1">
    <location>
        <begin position="184"/>
        <end position="202"/>
    </location>
</feature>
<proteinExistence type="predicted"/>
<organism evidence="3 4">
    <name type="scientific">Euzebyella marina</name>
    <dbReference type="NCBI Taxonomy" id="1761453"/>
    <lineage>
        <taxon>Bacteria</taxon>
        <taxon>Pseudomonadati</taxon>
        <taxon>Bacteroidota</taxon>
        <taxon>Flavobacteriia</taxon>
        <taxon>Flavobacteriales</taxon>
        <taxon>Flavobacteriaceae</taxon>
        <taxon>Euzebyella</taxon>
    </lineage>
</organism>
<dbReference type="RefSeq" id="WP_121849162.1">
    <property type="nucleotide sequence ID" value="NZ_CP032050.1"/>
</dbReference>
<accession>A0A3G2L798</accession>
<dbReference type="OrthoDB" id="1490880at2"/>
<keyword evidence="1" id="KW-0472">Membrane</keyword>
<feature type="transmembrane region" description="Helical" evidence="1">
    <location>
        <begin position="234"/>
        <end position="254"/>
    </location>
</feature>